<dbReference type="NCBIfam" id="NF012200">
    <property type="entry name" value="choice_anch_D"/>
    <property type="match status" value="1"/>
</dbReference>
<dbReference type="RefSeq" id="WP_115372947.1">
    <property type="nucleotide sequence ID" value="NZ_QASA01000001.1"/>
</dbReference>
<name>A0A369QFK0_9BACT</name>
<protein>
    <recommendedName>
        <fullName evidence="3">DUF1573 domain-containing protein</fullName>
    </recommendedName>
</protein>
<dbReference type="Gene3D" id="2.60.40.10">
    <property type="entry name" value="Immunoglobulins"/>
    <property type="match status" value="2"/>
</dbReference>
<dbReference type="EMBL" id="QASA01000001">
    <property type="protein sequence ID" value="RDC63693.1"/>
    <property type="molecule type" value="Genomic_DNA"/>
</dbReference>
<dbReference type="OrthoDB" id="826619at2"/>
<gene>
    <name evidence="1" type="ORF">AHMF7616_02301</name>
</gene>
<dbReference type="Pfam" id="PF07610">
    <property type="entry name" value="DUF1573"/>
    <property type="match status" value="2"/>
</dbReference>
<dbReference type="InterPro" id="IPR011467">
    <property type="entry name" value="DUF1573"/>
</dbReference>
<proteinExistence type="predicted"/>
<dbReference type="AlphaFoldDB" id="A0A369QFK0"/>
<keyword evidence="2" id="KW-1185">Reference proteome</keyword>
<organism evidence="1 2">
    <name type="scientific">Adhaeribacter pallidiroseus</name>
    <dbReference type="NCBI Taxonomy" id="2072847"/>
    <lineage>
        <taxon>Bacteria</taxon>
        <taxon>Pseudomonadati</taxon>
        <taxon>Bacteroidota</taxon>
        <taxon>Cytophagia</taxon>
        <taxon>Cytophagales</taxon>
        <taxon>Hymenobacteraceae</taxon>
        <taxon>Adhaeribacter</taxon>
    </lineage>
</organism>
<reference evidence="1 2" key="1">
    <citation type="submission" date="2018-04" db="EMBL/GenBank/DDBJ databases">
        <title>Adhaeribacter sp. HMF7616 genome sequencing and assembly.</title>
        <authorList>
            <person name="Kang H."/>
            <person name="Kang J."/>
            <person name="Cha I."/>
            <person name="Kim H."/>
            <person name="Joh K."/>
        </authorList>
    </citation>
    <scope>NUCLEOTIDE SEQUENCE [LARGE SCALE GENOMIC DNA]</scope>
    <source>
        <strain evidence="1 2">HMF7616</strain>
    </source>
</reference>
<dbReference type="PANTHER" id="PTHR37833:SF1">
    <property type="entry name" value="SIGNAL PEPTIDE PROTEIN"/>
    <property type="match status" value="1"/>
</dbReference>
<dbReference type="PANTHER" id="PTHR37833">
    <property type="entry name" value="LIPOPROTEIN-RELATED"/>
    <property type="match status" value="1"/>
</dbReference>
<sequence>MKLIYLLLLGFCFILILPSVRAQGILKFETETHDFGNLLEGQPAVYEFKFKNTGDQPVIISNVQPSCGCTTPDWSKEPISPGKNGMVKAVYNSVGRPGAFHKSITVTSNAATTTQALFIKGTVLDKASVAKTYSPAQKANSPRLTLNKTNHDFGKLEVGQKAVAHFKVKNTGKQPLIIQGLKAPCNCINYRIATTKIAPGKEENLELTYTQRVLGEQIEQVSFISNDIVSSEASLVLKAKVVESLNTTSILKENSSAVPFK</sequence>
<dbReference type="InterPro" id="IPR013783">
    <property type="entry name" value="Ig-like_fold"/>
</dbReference>
<evidence type="ECO:0000313" key="2">
    <source>
        <dbReference type="Proteomes" id="UP000253919"/>
    </source>
</evidence>
<dbReference type="Proteomes" id="UP000253919">
    <property type="component" value="Unassembled WGS sequence"/>
</dbReference>
<accession>A0A369QFK0</accession>
<evidence type="ECO:0008006" key="3">
    <source>
        <dbReference type="Google" id="ProtNLM"/>
    </source>
</evidence>
<comment type="caution">
    <text evidence="1">The sequence shown here is derived from an EMBL/GenBank/DDBJ whole genome shotgun (WGS) entry which is preliminary data.</text>
</comment>
<evidence type="ECO:0000313" key="1">
    <source>
        <dbReference type="EMBL" id="RDC63693.1"/>
    </source>
</evidence>